<evidence type="ECO:0000313" key="13">
    <source>
        <dbReference type="Proteomes" id="UP000601435"/>
    </source>
</evidence>
<dbReference type="Gene3D" id="3.90.550.50">
    <property type="match status" value="1"/>
</dbReference>
<evidence type="ECO:0000256" key="1">
    <source>
        <dbReference type="ARBA" id="ARBA00004323"/>
    </source>
</evidence>
<evidence type="ECO:0000256" key="5">
    <source>
        <dbReference type="ARBA" id="ARBA00022692"/>
    </source>
</evidence>
<dbReference type="OrthoDB" id="407080at2759"/>
<keyword evidence="6" id="KW-0735">Signal-anchor</keyword>
<keyword evidence="11" id="KW-0732">Signal</keyword>
<evidence type="ECO:0000256" key="4">
    <source>
        <dbReference type="ARBA" id="ARBA00022679"/>
    </source>
</evidence>
<dbReference type="InterPro" id="IPR002659">
    <property type="entry name" value="Glyco_trans_31"/>
</dbReference>
<keyword evidence="9" id="KW-0472">Membrane</keyword>
<comment type="subcellular location">
    <subcellularLocation>
        <location evidence="1">Golgi apparatus membrane</location>
        <topology evidence="1">Single-pass type II membrane protein</topology>
    </subcellularLocation>
</comment>
<evidence type="ECO:0000256" key="2">
    <source>
        <dbReference type="ARBA" id="ARBA00008661"/>
    </source>
</evidence>
<feature type="region of interest" description="Disordered" evidence="10">
    <location>
        <begin position="588"/>
        <end position="609"/>
    </location>
</feature>
<evidence type="ECO:0000313" key="12">
    <source>
        <dbReference type="EMBL" id="CAE7928945.1"/>
    </source>
</evidence>
<reference evidence="12" key="1">
    <citation type="submission" date="2021-02" db="EMBL/GenBank/DDBJ databases">
        <authorList>
            <person name="Dougan E. K."/>
            <person name="Rhodes N."/>
            <person name="Thang M."/>
            <person name="Chan C."/>
        </authorList>
    </citation>
    <scope>NUCLEOTIDE SEQUENCE</scope>
</reference>
<evidence type="ECO:0000256" key="3">
    <source>
        <dbReference type="ARBA" id="ARBA00022676"/>
    </source>
</evidence>
<gene>
    <name evidence="12" type="primary">GALT2</name>
    <name evidence="12" type="ORF">SNEC2469_LOCUS32240</name>
</gene>
<keyword evidence="5" id="KW-0812">Transmembrane</keyword>
<keyword evidence="8" id="KW-0333">Golgi apparatus</keyword>
<dbReference type="EMBL" id="CAJNJA010081029">
    <property type="protein sequence ID" value="CAE7928945.1"/>
    <property type="molecule type" value="Genomic_DNA"/>
</dbReference>
<keyword evidence="4" id="KW-0808">Transferase</keyword>
<evidence type="ECO:0000256" key="9">
    <source>
        <dbReference type="ARBA" id="ARBA00023136"/>
    </source>
</evidence>
<evidence type="ECO:0000256" key="10">
    <source>
        <dbReference type="SAM" id="MobiDB-lite"/>
    </source>
</evidence>
<keyword evidence="7" id="KW-1133">Transmembrane helix</keyword>
<name>A0A813C0C2_9DINO</name>
<evidence type="ECO:0000256" key="11">
    <source>
        <dbReference type="SAM" id="SignalP"/>
    </source>
</evidence>
<organism evidence="12 13">
    <name type="scientific">Symbiodinium necroappetens</name>
    <dbReference type="NCBI Taxonomy" id="1628268"/>
    <lineage>
        <taxon>Eukaryota</taxon>
        <taxon>Sar</taxon>
        <taxon>Alveolata</taxon>
        <taxon>Dinophyceae</taxon>
        <taxon>Suessiales</taxon>
        <taxon>Symbiodiniaceae</taxon>
        <taxon>Symbiodinium</taxon>
    </lineage>
</organism>
<proteinExistence type="inferred from homology"/>
<dbReference type="Proteomes" id="UP000601435">
    <property type="component" value="Unassembled WGS sequence"/>
</dbReference>
<accession>A0A813C0C2</accession>
<evidence type="ECO:0000256" key="7">
    <source>
        <dbReference type="ARBA" id="ARBA00022989"/>
    </source>
</evidence>
<comment type="similarity">
    <text evidence="2">Belongs to the glycosyltransferase 31 family.</text>
</comment>
<dbReference type="GO" id="GO:0000139">
    <property type="term" value="C:Golgi membrane"/>
    <property type="evidence" value="ECO:0007669"/>
    <property type="project" value="UniProtKB-SubCell"/>
</dbReference>
<feature type="signal peptide" evidence="11">
    <location>
        <begin position="1"/>
        <end position="17"/>
    </location>
</feature>
<protein>
    <submittedName>
        <fullName evidence="12">GALT2 protein</fullName>
    </submittedName>
</protein>
<dbReference type="Pfam" id="PF01762">
    <property type="entry name" value="Galactosyl_T"/>
    <property type="match status" value="1"/>
</dbReference>
<comment type="caution">
    <text evidence="12">The sequence shown here is derived from an EMBL/GenBank/DDBJ whole genome shotgun (WGS) entry which is preliminary data.</text>
</comment>
<keyword evidence="3" id="KW-0328">Glycosyltransferase</keyword>
<dbReference type="PANTHER" id="PTHR11214:SF3">
    <property type="entry name" value="BETA-1,3-GALACTOSYLTRANSFERASE 6"/>
    <property type="match status" value="1"/>
</dbReference>
<sequence>MPWLLAFLVSVARPVKIYDASNYSAATSDTSASCRVLYWPQTSRKSGPLPQGAADFFDIIVTDDVKQAPWLGAEGKMYFLEDRNFPLGDLSRELAQLKEAAPIEWRREGMSVFLPAGDAHRQEREEAQILMPASYFIDDGTFETRHRAFKNFTFSVLLMLDYDVGTPPQSLVDCMSHGTVPIIIGKHHKIDYTRYFSYALVKFRDFSVEQAINFMLTAPADALYVYANSVKIVQEFFYMRYRHPFHLRLQRHAQMACHALKSPAPALAFVAIYSAKKNFGRRMALRDTWLPLLKAHGLSHKFFLAGTEVDDRSEVDSLLRRERDVFDDMVFLTGTTDEYPIGRKGLAAVLWAAHNTEAQFWLKFDDDLYVRPHLLLNRLASLQRAELYWGAFDYSGMVVRDLSDPHYTPYDVWPEPVFPAYARGAALAMSMDLVRLIAEHEEKQPFKKIRVEDVSYGFYLWQLTYDRKVTSVTIFDRDEDHFAMDAKCCTEATHPNNCWLPLNEKTWIAHHVTPSTIRCMFAKDLGSGFYTPSSSEARSMTGLLAEMAAFDSHVQSATGTIQGGKIPTSGAGPPADLCGCVVTPPAHPGKPLQRGGMTELSSGPKLHVG</sequence>
<keyword evidence="13" id="KW-1185">Reference proteome</keyword>
<dbReference type="GO" id="GO:0016758">
    <property type="term" value="F:hexosyltransferase activity"/>
    <property type="evidence" value="ECO:0007669"/>
    <property type="project" value="InterPro"/>
</dbReference>
<feature type="chain" id="PRO_5032602160" evidence="11">
    <location>
        <begin position="18"/>
        <end position="609"/>
    </location>
</feature>
<dbReference type="AlphaFoldDB" id="A0A813C0C2"/>
<evidence type="ECO:0000256" key="6">
    <source>
        <dbReference type="ARBA" id="ARBA00022968"/>
    </source>
</evidence>
<dbReference type="PANTHER" id="PTHR11214">
    <property type="entry name" value="BETA-1,3-N-ACETYLGLUCOSAMINYLTRANSFERASE"/>
    <property type="match status" value="1"/>
</dbReference>
<evidence type="ECO:0000256" key="8">
    <source>
        <dbReference type="ARBA" id="ARBA00023034"/>
    </source>
</evidence>